<dbReference type="PANTHER" id="PTHR37984">
    <property type="entry name" value="PROTEIN CBG26694"/>
    <property type="match status" value="1"/>
</dbReference>
<keyword evidence="1" id="KW-0479">Metal-binding</keyword>
<feature type="domain" description="CCHC-type" evidence="3">
    <location>
        <begin position="81"/>
        <end position="94"/>
    </location>
</feature>
<sequence>MARQTEAVKQQQSNLRGECAVKTSGSVDRVISRNNPSQSWQRVKSGHGAKEKFKQSHSRCHKCGKSPSHPKAHCPANTVLCHACGKKGHFQKVCVSPRKVNEVQEQDLDIFLGTVLAEGDPWVTDIKIKDCDAQFKIDTGAEVTVMPDHVFHEISRTASLHSALCCPISFITPRRIPLPHMPKVKNELQWMERLGVISRVEEPTEWCAGIVVVPKKSGDPRICVDLTKLNESVRREKYILPSAEQTLGLLAGASVFSKLNANMGF</sequence>
<evidence type="ECO:0000256" key="2">
    <source>
        <dbReference type="SAM" id="MobiDB-lite"/>
    </source>
</evidence>
<reference evidence="4 5" key="1">
    <citation type="submission" date="2023-09" db="EMBL/GenBank/DDBJ databases">
        <authorList>
            <person name="Wang M."/>
        </authorList>
    </citation>
    <scope>NUCLEOTIDE SEQUENCE [LARGE SCALE GENOMIC DNA]</scope>
    <source>
        <strain evidence="4">GT-2023</strain>
        <tissue evidence="4">Liver</tissue>
    </source>
</reference>
<dbReference type="PROSITE" id="PS50158">
    <property type="entry name" value="ZF_CCHC"/>
    <property type="match status" value="1"/>
</dbReference>
<evidence type="ECO:0000256" key="1">
    <source>
        <dbReference type="PROSITE-ProRule" id="PRU00047"/>
    </source>
</evidence>
<gene>
    <name evidence="4" type="ORF">QQF64_012064</name>
</gene>
<name>A0ABR3LUH1_9TELE</name>
<dbReference type="EMBL" id="JAYMGO010000018">
    <property type="protein sequence ID" value="KAL1256519.1"/>
    <property type="molecule type" value="Genomic_DNA"/>
</dbReference>
<keyword evidence="1" id="KW-0863">Zinc-finger</keyword>
<dbReference type="Gene3D" id="3.10.10.10">
    <property type="entry name" value="HIV Type 1 Reverse Transcriptase, subunit A, domain 1"/>
    <property type="match status" value="1"/>
</dbReference>
<dbReference type="PANTHER" id="PTHR37984:SF9">
    <property type="entry name" value="INTEGRASE CATALYTIC DOMAIN-CONTAINING PROTEIN"/>
    <property type="match status" value="1"/>
</dbReference>
<dbReference type="InterPro" id="IPR001878">
    <property type="entry name" value="Znf_CCHC"/>
</dbReference>
<dbReference type="Proteomes" id="UP001558613">
    <property type="component" value="Unassembled WGS sequence"/>
</dbReference>
<dbReference type="SMART" id="SM00343">
    <property type="entry name" value="ZnF_C2HC"/>
    <property type="match status" value="2"/>
</dbReference>
<organism evidence="4 5">
    <name type="scientific">Cirrhinus molitorella</name>
    <name type="common">mud carp</name>
    <dbReference type="NCBI Taxonomy" id="172907"/>
    <lineage>
        <taxon>Eukaryota</taxon>
        <taxon>Metazoa</taxon>
        <taxon>Chordata</taxon>
        <taxon>Craniata</taxon>
        <taxon>Vertebrata</taxon>
        <taxon>Euteleostomi</taxon>
        <taxon>Actinopterygii</taxon>
        <taxon>Neopterygii</taxon>
        <taxon>Teleostei</taxon>
        <taxon>Ostariophysi</taxon>
        <taxon>Cypriniformes</taxon>
        <taxon>Cyprinidae</taxon>
        <taxon>Labeoninae</taxon>
        <taxon>Labeonini</taxon>
        <taxon>Cirrhinus</taxon>
    </lineage>
</organism>
<dbReference type="InterPro" id="IPR043502">
    <property type="entry name" value="DNA/RNA_pol_sf"/>
</dbReference>
<accession>A0ABR3LUH1</accession>
<dbReference type="Gene3D" id="4.10.60.10">
    <property type="entry name" value="Zinc finger, CCHC-type"/>
    <property type="match status" value="1"/>
</dbReference>
<comment type="caution">
    <text evidence="4">The sequence shown here is derived from an EMBL/GenBank/DDBJ whole genome shotgun (WGS) entry which is preliminary data.</text>
</comment>
<feature type="region of interest" description="Disordered" evidence="2">
    <location>
        <begin position="1"/>
        <end position="21"/>
    </location>
</feature>
<dbReference type="SUPFAM" id="SSF56672">
    <property type="entry name" value="DNA/RNA polymerases"/>
    <property type="match status" value="1"/>
</dbReference>
<evidence type="ECO:0000313" key="4">
    <source>
        <dbReference type="EMBL" id="KAL1256519.1"/>
    </source>
</evidence>
<evidence type="ECO:0000259" key="3">
    <source>
        <dbReference type="PROSITE" id="PS50158"/>
    </source>
</evidence>
<keyword evidence="5" id="KW-1185">Reference proteome</keyword>
<dbReference type="InterPro" id="IPR050951">
    <property type="entry name" value="Retrovirus_Pol_polyprotein"/>
</dbReference>
<keyword evidence="1" id="KW-0862">Zinc</keyword>
<dbReference type="Gene3D" id="3.30.70.270">
    <property type="match status" value="1"/>
</dbReference>
<dbReference type="InterPro" id="IPR043128">
    <property type="entry name" value="Rev_trsase/Diguanyl_cyclase"/>
</dbReference>
<protein>
    <recommendedName>
        <fullName evidence="3">CCHC-type domain-containing protein</fullName>
    </recommendedName>
</protein>
<evidence type="ECO:0000313" key="5">
    <source>
        <dbReference type="Proteomes" id="UP001558613"/>
    </source>
</evidence>
<proteinExistence type="predicted"/>